<feature type="region of interest" description="Disordered" evidence="2">
    <location>
        <begin position="1194"/>
        <end position="1226"/>
    </location>
</feature>
<evidence type="ECO:0000259" key="4">
    <source>
        <dbReference type="Pfam" id="PF24676"/>
    </source>
</evidence>
<dbReference type="Pfam" id="PF24674">
    <property type="entry name" value="MACPF_SNTX"/>
    <property type="match status" value="1"/>
</dbReference>
<name>A0A2T3Z404_TRIA4</name>
<dbReference type="Gene3D" id="3.40.50.300">
    <property type="entry name" value="P-loop containing nucleotide triphosphate hydrolases"/>
    <property type="match status" value="1"/>
</dbReference>
<organism evidence="6 7">
    <name type="scientific">Trichoderma asperellum (strain ATCC 204424 / CBS 433.97 / NBRC 101777)</name>
    <dbReference type="NCBI Taxonomy" id="1042311"/>
    <lineage>
        <taxon>Eukaryota</taxon>
        <taxon>Fungi</taxon>
        <taxon>Dikarya</taxon>
        <taxon>Ascomycota</taxon>
        <taxon>Pezizomycotina</taxon>
        <taxon>Sordariomycetes</taxon>
        <taxon>Hypocreomycetidae</taxon>
        <taxon>Hypocreales</taxon>
        <taxon>Hypocreaceae</taxon>
        <taxon>Trichoderma</taxon>
    </lineage>
</organism>
<dbReference type="InterPro" id="IPR058519">
    <property type="entry name" value="DUF8206"/>
</dbReference>
<dbReference type="InterPro" id="IPR027417">
    <property type="entry name" value="P-loop_NTPase"/>
</dbReference>
<dbReference type="PROSITE" id="PS00675">
    <property type="entry name" value="SIGMA54_INTERACT_1"/>
    <property type="match status" value="1"/>
</dbReference>
<dbReference type="EMBL" id="KZ679264">
    <property type="protein sequence ID" value="PTB39537.1"/>
    <property type="molecule type" value="Genomic_DNA"/>
</dbReference>
<reference evidence="6 7" key="1">
    <citation type="submission" date="2016-07" db="EMBL/GenBank/DDBJ databases">
        <title>Multiple horizontal gene transfer events from other fungi enriched the ability of initially mycotrophic Trichoderma (Ascomycota) to feed on dead plant biomass.</title>
        <authorList>
            <consortium name="DOE Joint Genome Institute"/>
            <person name="Aerts A."/>
            <person name="Atanasova L."/>
            <person name="Chenthamara K."/>
            <person name="Zhang J."/>
            <person name="Grujic M."/>
            <person name="Henrissat B."/>
            <person name="Kuo A."/>
            <person name="Salamov A."/>
            <person name="Lipzen A."/>
            <person name="Labutti K."/>
            <person name="Barry K."/>
            <person name="Miao Y."/>
            <person name="Rahimi M.J."/>
            <person name="Shen Q."/>
            <person name="Grigoriev I.V."/>
            <person name="Kubicek C.P."/>
            <person name="Druzhinina I.S."/>
        </authorList>
    </citation>
    <scope>NUCLEOTIDE SEQUENCE [LARGE SCALE GENOMIC DNA]</scope>
    <source>
        <strain evidence="6 7">CBS 433.97</strain>
    </source>
</reference>
<feature type="compositionally biased region" description="Basic and acidic residues" evidence="2">
    <location>
        <begin position="1194"/>
        <end position="1207"/>
    </location>
</feature>
<dbReference type="InterPro" id="IPR025662">
    <property type="entry name" value="Sigma_54_int_dom_ATP-bd_1"/>
</dbReference>
<feature type="domain" description="SNTX MACPF/CDC-like" evidence="3">
    <location>
        <begin position="7"/>
        <end position="253"/>
    </location>
</feature>
<gene>
    <name evidence="6" type="ORF">M441DRAFT_59566</name>
</gene>
<keyword evidence="7" id="KW-1185">Reference proteome</keyword>
<dbReference type="OrthoDB" id="8954335at2759"/>
<proteinExistence type="predicted"/>
<dbReference type="InterPro" id="IPR056072">
    <property type="entry name" value="SNTX_MACPF/CDC-like_dom"/>
</dbReference>
<feature type="coiled-coil region" evidence="1">
    <location>
        <begin position="877"/>
        <end position="907"/>
    </location>
</feature>
<evidence type="ECO:0000259" key="5">
    <source>
        <dbReference type="Pfam" id="PF26633"/>
    </source>
</evidence>
<dbReference type="InterPro" id="IPR056073">
    <property type="entry name" value="DUF7656"/>
</dbReference>
<evidence type="ECO:0000259" key="3">
    <source>
        <dbReference type="Pfam" id="PF24674"/>
    </source>
</evidence>
<dbReference type="SUPFAM" id="SSF52540">
    <property type="entry name" value="P-loop containing nucleoside triphosphate hydrolases"/>
    <property type="match status" value="1"/>
</dbReference>
<sequence length="1267" mass="143282">MENQVCQALRRVAQIGTLYDAKSDKFLQASILSSDRLTNYVSTQPTSVTEITLSKCASYMDVFKDLHIDENTAVNTLAGYLDLHGAAVFLRDFTPSSGEFRAAIVHNVSTVQQTLNDMTEAFKSCSDLTPLGKNDCTHVVTGISWGLRNIISASCPMSSKAGQSEEGNVTFQRDLDTLTYAIESAFLTLETAPEMEVCSELMLYTDVLEKEGLVMRDVSEVCSFIRIVQDHIRQANGGKGWPIEYTLLPITALSYIISAPLGFHCNFIPIRNDDLVAFIQLFDDFGACAASLQTYYTYLASHMMHTSKDHMNQVFASLKALEELRSWTINRLLHALQEARKGKGGPSMLFDLYRHATSGDFTVDHASAIVGQESSKLEFISNFTAQGAKYLGHNGVSLETVNKSHKDASYYVFHFNSASMDQKKEWNDNCALLLELLGHSDEHLPVYIMDHDATDYPFCPDAGPCISQYKGKDECIPDILNHRQFLSSKCFAQSYGTALDTNERERPVKRAIVRVPCPRSECGHNSVEWVCPVCFAAIEYGFSDRFFYCVCGRGAYSTFEFKCNDLKHGNTYEKYNAKELHELLTGLDQSDFINILILGETGVGKSTFINAFVNYLTYSTLDEAKDADELTSVIPCSFSLQHMDRENLSAGIQEYNVKVGARDDEADGSTGKSATQKSSVYSVTIGTKTYRLIDTPGIGDTRGHSYDKENMADILNTISSYDELHGILVLVKSNNARLTVTFRYCVKELLTHIHRSAANIMAFGFTNTRISNYAPGDTFKPLKSLLDEHLDIPITLSTSTTYCFDSESFRYLAAYRQKVPVSNEEEFRRSWDHSRKEAYRLLHYFASTSPHSVVSTLSLNGARKLILELTKPMANIAECIRKSIKLAENQKMELKDTRLTAANLRKRLRFEKIQFLAKKLDRPRTVCKNIYCCDFKDSGVGDGAVVTIYKTHCHRICSLRNVKEDVVADPGLIRCTAFGGANVCRHCHHRWQEHLHILFELSETKVQVTDTEIERQLKANADDVTLRQTTITRLDQNIEEYKQELDEVRRAAARFCLFLKKNSITYINDATLEYLDILIQDEKVAVEAARERGFLTNTKRLEALHEDRRIHLQLVETFQQNMSEPTCPDDMLLDEQGVDALVKKLYKLEHFGKNLEHVKYVITSSLKETSRERPYRVQASGRNRYSAMGYGKRTYDQKRGAPQERHSSSFSTNKGRKMRDDGGHGWSMELMSRSVNPELSFAEVARHGSSYVQTPKMILSRVKSWWR</sequence>
<feature type="domain" description="DUF7656" evidence="4">
    <location>
        <begin position="382"/>
        <end position="484"/>
    </location>
</feature>
<dbReference type="Pfam" id="PF26633">
    <property type="entry name" value="DUF8206"/>
    <property type="match status" value="1"/>
</dbReference>
<evidence type="ECO:0000313" key="7">
    <source>
        <dbReference type="Proteomes" id="UP000240493"/>
    </source>
</evidence>
<dbReference type="Proteomes" id="UP000240493">
    <property type="component" value="Unassembled WGS sequence"/>
</dbReference>
<evidence type="ECO:0000313" key="6">
    <source>
        <dbReference type="EMBL" id="PTB39537.1"/>
    </source>
</evidence>
<dbReference type="PANTHER" id="PTHR32046:SF11">
    <property type="entry name" value="IMMUNE-ASSOCIATED NUCLEOTIDE-BINDING PROTEIN 10-LIKE"/>
    <property type="match status" value="1"/>
</dbReference>
<protein>
    <submittedName>
        <fullName evidence="6">Uncharacterized protein</fullName>
    </submittedName>
</protein>
<evidence type="ECO:0000256" key="2">
    <source>
        <dbReference type="SAM" id="MobiDB-lite"/>
    </source>
</evidence>
<accession>A0A2T3Z404</accession>
<dbReference type="AlphaFoldDB" id="A0A2T3Z404"/>
<feature type="domain" description="DUF8206" evidence="5">
    <location>
        <begin position="919"/>
        <end position="1000"/>
    </location>
</feature>
<dbReference type="Pfam" id="PF24676">
    <property type="entry name" value="DUF7656"/>
    <property type="match status" value="1"/>
</dbReference>
<dbReference type="STRING" id="1042311.A0A2T3Z404"/>
<keyword evidence="1" id="KW-0175">Coiled coil</keyword>
<dbReference type="PANTHER" id="PTHR32046">
    <property type="entry name" value="G DOMAIN-CONTAINING PROTEIN"/>
    <property type="match status" value="1"/>
</dbReference>
<evidence type="ECO:0000256" key="1">
    <source>
        <dbReference type="SAM" id="Coils"/>
    </source>
</evidence>